<organism evidence="5 6">
    <name type="scientific">Acuticoccus mangrovi</name>
    <dbReference type="NCBI Taxonomy" id="2796142"/>
    <lineage>
        <taxon>Bacteria</taxon>
        <taxon>Pseudomonadati</taxon>
        <taxon>Pseudomonadota</taxon>
        <taxon>Alphaproteobacteria</taxon>
        <taxon>Hyphomicrobiales</taxon>
        <taxon>Amorphaceae</taxon>
        <taxon>Acuticoccus</taxon>
    </lineage>
</organism>
<keyword evidence="2" id="KW-0223">Dioxygenase</keyword>
<evidence type="ECO:0000313" key="5">
    <source>
        <dbReference type="EMBL" id="MBJ3775258.1"/>
    </source>
</evidence>
<evidence type="ECO:0000256" key="1">
    <source>
        <dbReference type="ARBA" id="ARBA00007730"/>
    </source>
</evidence>
<comment type="caution">
    <text evidence="5">The sequence shown here is derived from an EMBL/GenBank/DDBJ whole genome shotgun (WGS) entry which is preliminary data.</text>
</comment>
<dbReference type="GO" id="GO:0016020">
    <property type="term" value="C:membrane"/>
    <property type="evidence" value="ECO:0007669"/>
    <property type="project" value="TreeGrafter"/>
</dbReference>
<dbReference type="Gene3D" id="2.60.120.330">
    <property type="entry name" value="B-lactam Antibiotic, Isopenicillin N Synthase, Chain"/>
    <property type="match status" value="1"/>
</dbReference>
<dbReference type="InterPro" id="IPR007803">
    <property type="entry name" value="Asp/Arg/Pro-Hydrxlase"/>
</dbReference>
<dbReference type="Pfam" id="PF05118">
    <property type="entry name" value="Asp_Arg_Hydrox"/>
    <property type="match status" value="1"/>
</dbReference>
<dbReference type="PANTHER" id="PTHR46332:SF5">
    <property type="entry name" value="ASPARTATE BETA-HYDROXYLASE DOMAIN CONTAINING 2"/>
    <property type="match status" value="1"/>
</dbReference>
<dbReference type="EMBL" id="JAEKJA010000003">
    <property type="protein sequence ID" value="MBJ3775258.1"/>
    <property type="molecule type" value="Genomic_DNA"/>
</dbReference>
<proteinExistence type="inferred from homology"/>
<protein>
    <submittedName>
        <fullName evidence="5">Aspartyl/asparaginyl beta-hydroxylase domain-containing protein</fullName>
    </submittedName>
</protein>
<dbReference type="InterPro" id="IPR027443">
    <property type="entry name" value="IPNS-like_sf"/>
</dbReference>
<accession>A0A934MFA5</accession>
<dbReference type="RefSeq" id="WP_198881135.1">
    <property type="nucleotide sequence ID" value="NZ_JAEKJA010000003.1"/>
</dbReference>
<dbReference type="Proteomes" id="UP000609531">
    <property type="component" value="Unassembled WGS sequence"/>
</dbReference>
<name>A0A934MFA5_9HYPH</name>
<dbReference type="PANTHER" id="PTHR46332">
    <property type="entry name" value="ASPARTATE BETA-HYDROXYLASE DOMAIN-CONTAINING PROTEIN 2"/>
    <property type="match status" value="1"/>
</dbReference>
<dbReference type="AlphaFoldDB" id="A0A934MFA5"/>
<dbReference type="GO" id="GO:0051213">
    <property type="term" value="F:dioxygenase activity"/>
    <property type="evidence" value="ECO:0007669"/>
    <property type="project" value="UniProtKB-KW"/>
</dbReference>
<dbReference type="InterPro" id="IPR051821">
    <property type="entry name" value="Asp/Asn_beta-hydroxylase"/>
</dbReference>
<sequence length="258" mass="29612">MQQTLGPAKPKRPTVRSRIKKAVNWPGKAATRQLEAWMGKGSLVGDKPVFDNKDFPWARMLEENWETIRGELEGVLPTTGDLPTMQYISKTQRKIIKTDGWKTYFFRAYGQRAEENCRRCPETARLLERIPDLELAFFSILAPGSHISAHRGVYKGLLRAHLGLIVPAPSEDVRMSVGDEMIYWKEGTCVVFDDTFRHEVWNDTDGVRVVLLLDVHRPLPAALDRLNRAILRVARVMPFVTEPVKKHREWEKAFYGKS</sequence>
<evidence type="ECO:0000256" key="2">
    <source>
        <dbReference type="ARBA" id="ARBA00022964"/>
    </source>
</evidence>
<evidence type="ECO:0000256" key="3">
    <source>
        <dbReference type="ARBA" id="ARBA00023002"/>
    </source>
</evidence>
<comment type="similarity">
    <text evidence="1">Belongs to the aspartyl/asparaginyl beta-hydroxylase family.</text>
</comment>
<keyword evidence="6" id="KW-1185">Reference proteome</keyword>
<evidence type="ECO:0000259" key="4">
    <source>
        <dbReference type="Pfam" id="PF05118"/>
    </source>
</evidence>
<gene>
    <name evidence="5" type="ORF">JCR33_06135</name>
</gene>
<feature type="domain" description="Aspartyl/asparaginy/proline hydroxylase" evidence="4">
    <location>
        <begin position="62"/>
        <end position="218"/>
    </location>
</feature>
<reference evidence="5" key="1">
    <citation type="submission" date="2020-12" db="EMBL/GenBank/DDBJ databases">
        <title>Bacterial taxonomy.</title>
        <authorList>
            <person name="Pan X."/>
        </authorList>
    </citation>
    <scope>NUCLEOTIDE SEQUENCE</scope>
    <source>
        <strain evidence="5">B2012</strain>
    </source>
</reference>
<keyword evidence="3" id="KW-0560">Oxidoreductase</keyword>
<dbReference type="SUPFAM" id="SSF51197">
    <property type="entry name" value="Clavaminate synthase-like"/>
    <property type="match status" value="1"/>
</dbReference>
<evidence type="ECO:0000313" key="6">
    <source>
        <dbReference type="Proteomes" id="UP000609531"/>
    </source>
</evidence>